<dbReference type="PANTHER" id="PTHR43791">
    <property type="entry name" value="PERMEASE-RELATED"/>
    <property type="match status" value="1"/>
</dbReference>
<dbReference type="InterPro" id="IPR011701">
    <property type="entry name" value="MFS"/>
</dbReference>
<organism evidence="8 9">
    <name type="scientific">Ephemerocybe angulata</name>
    <dbReference type="NCBI Taxonomy" id="980116"/>
    <lineage>
        <taxon>Eukaryota</taxon>
        <taxon>Fungi</taxon>
        <taxon>Dikarya</taxon>
        <taxon>Basidiomycota</taxon>
        <taxon>Agaricomycotina</taxon>
        <taxon>Agaricomycetes</taxon>
        <taxon>Agaricomycetidae</taxon>
        <taxon>Agaricales</taxon>
        <taxon>Agaricineae</taxon>
        <taxon>Psathyrellaceae</taxon>
        <taxon>Ephemerocybe</taxon>
    </lineage>
</organism>
<gene>
    <name evidence="8" type="ORF">D9611_012731</name>
</gene>
<evidence type="ECO:0000256" key="5">
    <source>
        <dbReference type="ARBA" id="ARBA00023136"/>
    </source>
</evidence>
<protein>
    <recommendedName>
        <fullName evidence="7">Major facilitator superfamily (MFS) profile domain-containing protein</fullName>
    </recommendedName>
</protein>
<keyword evidence="4 6" id="KW-1133">Transmembrane helix</keyword>
<feature type="transmembrane region" description="Helical" evidence="6">
    <location>
        <begin position="262"/>
        <end position="283"/>
    </location>
</feature>
<name>A0A8H5F0C7_9AGAR</name>
<dbReference type="Proteomes" id="UP000541558">
    <property type="component" value="Unassembled WGS sequence"/>
</dbReference>
<dbReference type="GO" id="GO:0016020">
    <property type="term" value="C:membrane"/>
    <property type="evidence" value="ECO:0007669"/>
    <property type="project" value="UniProtKB-SubCell"/>
</dbReference>
<feature type="transmembrane region" description="Helical" evidence="6">
    <location>
        <begin position="366"/>
        <end position="389"/>
    </location>
</feature>
<feature type="transmembrane region" description="Helical" evidence="6">
    <location>
        <begin position="524"/>
        <end position="545"/>
    </location>
</feature>
<comment type="caution">
    <text evidence="8">The sequence shown here is derived from an EMBL/GenBank/DDBJ whole genome shotgun (WGS) entry which is preliminary data.</text>
</comment>
<feature type="transmembrane region" description="Helical" evidence="6">
    <location>
        <begin position="203"/>
        <end position="222"/>
    </location>
</feature>
<evidence type="ECO:0000256" key="4">
    <source>
        <dbReference type="ARBA" id="ARBA00022989"/>
    </source>
</evidence>
<feature type="transmembrane region" description="Helical" evidence="6">
    <location>
        <begin position="401"/>
        <end position="422"/>
    </location>
</feature>
<dbReference type="AlphaFoldDB" id="A0A8H5F0C7"/>
<feature type="domain" description="Major facilitator superfamily (MFS) profile" evidence="7">
    <location>
        <begin position="136"/>
        <end position="552"/>
    </location>
</feature>
<feature type="transmembrane region" description="Helical" evidence="6">
    <location>
        <begin position="459"/>
        <end position="479"/>
    </location>
</feature>
<feature type="transmembrane region" description="Helical" evidence="6">
    <location>
        <begin position="491"/>
        <end position="512"/>
    </location>
</feature>
<evidence type="ECO:0000256" key="6">
    <source>
        <dbReference type="SAM" id="Phobius"/>
    </source>
</evidence>
<dbReference type="InterPro" id="IPR020846">
    <property type="entry name" value="MFS_dom"/>
</dbReference>
<keyword evidence="2" id="KW-0813">Transport</keyword>
<dbReference type="Gene3D" id="1.20.1250.20">
    <property type="entry name" value="MFS general substrate transporter like domains"/>
    <property type="match status" value="2"/>
</dbReference>
<dbReference type="FunFam" id="1.20.1250.20:FF:000034">
    <property type="entry name" value="MFS general substrate transporter"/>
    <property type="match status" value="1"/>
</dbReference>
<feature type="transmembrane region" description="Helical" evidence="6">
    <location>
        <begin position="174"/>
        <end position="191"/>
    </location>
</feature>
<comment type="subcellular location">
    <subcellularLocation>
        <location evidence="1">Membrane</location>
        <topology evidence="1">Multi-pass membrane protein</topology>
    </subcellularLocation>
</comment>
<dbReference type="GO" id="GO:0022857">
    <property type="term" value="F:transmembrane transporter activity"/>
    <property type="evidence" value="ECO:0007669"/>
    <property type="project" value="InterPro"/>
</dbReference>
<feature type="transmembrane region" description="Helical" evidence="6">
    <location>
        <begin position="295"/>
        <end position="317"/>
    </location>
</feature>
<evidence type="ECO:0000256" key="1">
    <source>
        <dbReference type="ARBA" id="ARBA00004141"/>
    </source>
</evidence>
<keyword evidence="3 6" id="KW-0812">Transmembrane</keyword>
<feature type="transmembrane region" description="Helical" evidence="6">
    <location>
        <begin position="434"/>
        <end position="453"/>
    </location>
</feature>
<keyword evidence="5 6" id="KW-0472">Membrane</keyword>
<dbReference type="Pfam" id="PF07690">
    <property type="entry name" value="MFS_1"/>
    <property type="match status" value="1"/>
</dbReference>
<dbReference type="PROSITE" id="PS50850">
    <property type="entry name" value="MFS"/>
    <property type="match status" value="1"/>
</dbReference>
<dbReference type="FunFam" id="1.20.1250.20:FF:000013">
    <property type="entry name" value="MFS general substrate transporter"/>
    <property type="match status" value="1"/>
</dbReference>
<evidence type="ECO:0000256" key="3">
    <source>
        <dbReference type="ARBA" id="ARBA00022692"/>
    </source>
</evidence>
<sequence>MHEGLNLNAFKAEAFRLIEAVDFTYSRWRSTQLSPPEAGRSPGAGQRPGTLEGFVTCFDFNAACPAVLLVSAGLTPIYRTLIYYAVSPNEKSSGLVSEPQSPLNTVTKALESPTSTGFRTVVVDDKEVWRKVDRRLLPALAVMYLFSFMDRANIGNARLQGLEKQLNMSGDQYNLALTLFFVPYCICEFPSNLIIKKFRPSRWLPLITVVWGLIVVVTGFVRNFPELLAARLFLGVAEAGFFPGVVYYLSLWYPRYMYQTRIAWFFGAASMAGAFSGLFAYAIGFMDGWRGLKGWSWIFIIEGTLTVLVGIAAYFMMVDLPATATFLTPDERQFVLDSQRLYATSLGEEEHFELRHVWEAITDWQVYIFVFISLGFVTPCAVYGITFFSPTIINSFGYTPAITQLLSIPPYVVATICVYIWAHYSDKLQLRSPFLLIALVVSFIGYAINISNAPVAVKYFGIFFCVTGSYGGIPGLSAWQGNNTSGQYKRAIALALHIGFANFGGAIGSGIFRKRDSPRFLLGFGIELMLIGLSMIAICVIVLTYRRINSRRDEIQRGEAGVRLGNDVLEERRRQGDKAVDFRYAL</sequence>
<dbReference type="InterPro" id="IPR036259">
    <property type="entry name" value="MFS_trans_sf"/>
</dbReference>
<evidence type="ECO:0000313" key="9">
    <source>
        <dbReference type="Proteomes" id="UP000541558"/>
    </source>
</evidence>
<dbReference type="EMBL" id="JAACJK010000175">
    <property type="protein sequence ID" value="KAF5319001.1"/>
    <property type="molecule type" value="Genomic_DNA"/>
</dbReference>
<dbReference type="OrthoDB" id="2985014at2759"/>
<reference evidence="8 9" key="1">
    <citation type="journal article" date="2020" name="ISME J.">
        <title>Uncovering the hidden diversity of litter-decomposition mechanisms in mushroom-forming fungi.</title>
        <authorList>
            <person name="Floudas D."/>
            <person name="Bentzer J."/>
            <person name="Ahren D."/>
            <person name="Johansson T."/>
            <person name="Persson P."/>
            <person name="Tunlid A."/>
        </authorList>
    </citation>
    <scope>NUCLEOTIDE SEQUENCE [LARGE SCALE GENOMIC DNA]</scope>
    <source>
        <strain evidence="8 9">CBS 175.51</strain>
    </source>
</reference>
<evidence type="ECO:0000313" key="8">
    <source>
        <dbReference type="EMBL" id="KAF5319001.1"/>
    </source>
</evidence>
<feature type="transmembrane region" description="Helical" evidence="6">
    <location>
        <begin position="228"/>
        <end position="250"/>
    </location>
</feature>
<evidence type="ECO:0000256" key="2">
    <source>
        <dbReference type="ARBA" id="ARBA00022448"/>
    </source>
</evidence>
<evidence type="ECO:0000259" key="7">
    <source>
        <dbReference type="PROSITE" id="PS50850"/>
    </source>
</evidence>
<dbReference type="PANTHER" id="PTHR43791:SF18">
    <property type="entry name" value="NICOTINIC ACID TRANSPORTER TNA1, PUTATIVE (AFU_ORTHOLOGUE AFUA_3G03820)-RELATED"/>
    <property type="match status" value="1"/>
</dbReference>
<accession>A0A8H5F0C7</accession>
<keyword evidence="9" id="KW-1185">Reference proteome</keyword>
<dbReference type="SUPFAM" id="SSF103473">
    <property type="entry name" value="MFS general substrate transporter"/>
    <property type="match status" value="1"/>
</dbReference>
<proteinExistence type="predicted"/>